<evidence type="ECO:0000259" key="13">
    <source>
        <dbReference type="SMART" id="SM00382"/>
    </source>
</evidence>
<organism evidence="14 15">
    <name type="scientific">Corynebacterium choanae</name>
    <dbReference type="NCBI Taxonomy" id="1862358"/>
    <lineage>
        <taxon>Bacteria</taxon>
        <taxon>Bacillati</taxon>
        <taxon>Actinomycetota</taxon>
        <taxon>Actinomycetes</taxon>
        <taxon>Mycobacteriales</taxon>
        <taxon>Corynebacteriaceae</taxon>
        <taxon>Corynebacterium</taxon>
    </lineage>
</organism>
<dbReference type="InterPro" id="IPR022754">
    <property type="entry name" value="DNA_pol_III_gamma-3"/>
</dbReference>
<evidence type="ECO:0000256" key="2">
    <source>
        <dbReference type="ARBA" id="ARBA00012417"/>
    </source>
</evidence>
<feature type="compositionally biased region" description="Low complexity" evidence="12">
    <location>
        <begin position="783"/>
        <end position="806"/>
    </location>
</feature>
<keyword evidence="7" id="KW-0547">Nucleotide-binding</keyword>
<dbReference type="GO" id="GO:0005524">
    <property type="term" value="F:ATP binding"/>
    <property type="evidence" value="ECO:0007669"/>
    <property type="project" value="UniProtKB-KW"/>
</dbReference>
<evidence type="ECO:0000256" key="9">
    <source>
        <dbReference type="ARBA" id="ARBA00022840"/>
    </source>
</evidence>
<feature type="compositionally biased region" description="Polar residues" evidence="12">
    <location>
        <begin position="864"/>
        <end position="886"/>
    </location>
</feature>
<feature type="region of interest" description="Disordered" evidence="12">
    <location>
        <begin position="1088"/>
        <end position="1189"/>
    </location>
</feature>
<feature type="region of interest" description="Disordered" evidence="12">
    <location>
        <begin position="658"/>
        <end position="1067"/>
    </location>
</feature>
<feature type="compositionally biased region" description="Polar residues" evidence="12">
    <location>
        <begin position="902"/>
        <end position="911"/>
    </location>
</feature>
<dbReference type="AlphaFoldDB" id="A0A3G6J9D4"/>
<dbReference type="Pfam" id="PF12169">
    <property type="entry name" value="DNA_pol3_gamma3"/>
    <property type="match status" value="1"/>
</dbReference>
<dbReference type="Gene3D" id="3.40.50.300">
    <property type="entry name" value="P-loop containing nucleotide triphosphate hydrolases"/>
    <property type="match status" value="1"/>
</dbReference>
<evidence type="ECO:0000256" key="3">
    <source>
        <dbReference type="ARBA" id="ARBA00022679"/>
    </source>
</evidence>
<evidence type="ECO:0000256" key="8">
    <source>
        <dbReference type="ARBA" id="ARBA00022833"/>
    </source>
</evidence>
<evidence type="ECO:0000256" key="12">
    <source>
        <dbReference type="SAM" id="MobiDB-lite"/>
    </source>
</evidence>
<dbReference type="SUPFAM" id="SSF52540">
    <property type="entry name" value="P-loop containing nucleoside triphosphate hydrolases"/>
    <property type="match status" value="1"/>
</dbReference>
<evidence type="ECO:0000256" key="6">
    <source>
        <dbReference type="ARBA" id="ARBA00022723"/>
    </source>
</evidence>
<feature type="compositionally biased region" description="Low complexity" evidence="12">
    <location>
        <begin position="887"/>
        <end position="899"/>
    </location>
</feature>
<dbReference type="PANTHER" id="PTHR11669:SF0">
    <property type="entry name" value="PROTEIN STICHEL-LIKE 2"/>
    <property type="match status" value="1"/>
</dbReference>
<dbReference type="CDD" id="cd00009">
    <property type="entry name" value="AAA"/>
    <property type="match status" value="1"/>
</dbReference>
<dbReference type="FunFam" id="3.40.50.300:FF:000014">
    <property type="entry name" value="DNA polymerase III subunit gamma/tau"/>
    <property type="match status" value="1"/>
</dbReference>
<dbReference type="KEGG" id="ccho:CCHOA_11145"/>
<keyword evidence="15" id="KW-1185">Reference proteome</keyword>
<dbReference type="NCBIfam" id="NF005846">
    <property type="entry name" value="PRK07764.1-6"/>
    <property type="match status" value="1"/>
</dbReference>
<keyword evidence="9" id="KW-0067">ATP-binding</keyword>
<dbReference type="GO" id="GO:0003887">
    <property type="term" value="F:DNA-directed DNA polymerase activity"/>
    <property type="evidence" value="ECO:0007669"/>
    <property type="project" value="UniProtKB-KW"/>
</dbReference>
<feature type="compositionally biased region" description="Acidic residues" evidence="12">
    <location>
        <begin position="1165"/>
        <end position="1176"/>
    </location>
</feature>
<dbReference type="CDD" id="cd18137">
    <property type="entry name" value="HLD_clamp_pol_III_gamma_tau"/>
    <property type="match status" value="1"/>
</dbReference>
<comment type="catalytic activity">
    <reaction evidence="11">
        <text>DNA(n) + a 2'-deoxyribonucleoside 5'-triphosphate = DNA(n+1) + diphosphate</text>
        <dbReference type="Rhea" id="RHEA:22508"/>
        <dbReference type="Rhea" id="RHEA-COMP:17339"/>
        <dbReference type="Rhea" id="RHEA-COMP:17340"/>
        <dbReference type="ChEBI" id="CHEBI:33019"/>
        <dbReference type="ChEBI" id="CHEBI:61560"/>
        <dbReference type="ChEBI" id="CHEBI:173112"/>
        <dbReference type="EC" id="2.7.7.7"/>
    </reaction>
</comment>
<feature type="compositionally biased region" description="Low complexity" evidence="12">
    <location>
        <begin position="538"/>
        <end position="547"/>
    </location>
</feature>
<evidence type="ECO:0000313" key="14">
    <source>
        <dbReference type="EMBL" id="AZA14606.1"/>
    </source>
</evidence>
<feature type="compositionally biased region" description="Low complexity" evidence="12">
    <location>
        <begin position="1090"/>
        <end position="1127"/>
    </location>
</feature>
<dbReference type="OrthoDB" id="9810148at2"/>
<feature type="compositionally biased region" description="Low complexity" evidence="12">
    <location>
        <begin position="414"/>
        <end position="508"/>
    </location>
</feature>
<dbReference type="Pfam" id="PF13177">
    <property type="entry name" value="DNA_pol3_delta2"/>
    <property type="match status" value="1"/>
</dbReference>
<dbReference type="SMART" id="SM00382">
    <property type="entry name" value="AAA"/>
    <property type="match status" value="1"/>
</dbReference>
<dbReference type="PANTHER" id="PTHR11669">
    <property type="entry name" value="REPLICATION FACTOR C / DNA POLYMERASE III GAMMA-TAU SUBUNIT"/>
    <property type="match status" value="1"/>
</dbReference>
<keyword evidence="10" id="KW-0239">DNA-directed DNA polymerase</keyword>
<evidence type="ECO:0000256" key="10">
    <source>
        <dbReference type="ARBA" id="ARBA00022932"/>
    </source>
</evidence>
<feature type="region of interest" description="Disordered" evidence="12">
    <location>
        <begin position="367"/>
        <end position="547"/>
    </location>
</feature>
<dbReference type="InterPro" id="IPR027417">
    <property type="entry name" value="P-loop_NTPase"/>
</dbReference>
<dbReference type="GO" id="GO:0009360">
    <property type="term" value="C:DNA polymerase III complex"/>
    <property type="evidence" value="ECO:0007669"/>
    <property type="project" value="InterPro"/>
</dbReference>
<keyword evidence="6" id="KW-0479">Metal-binding</keyword>
<feature type="compositionally biased region" description="Polar residues" evidence="12">
    <location>
        <begin position="718"/>
        <end position="728"/>
    </location>
</feature>
<feature type="domain" description="AAA+ ATPase" evidence="13">
    <location>
        <begin position="34"/>
        <end position="177"/>
    </location>
</feature>
<feature type="compositionally biased region" description="Low complexity" evidence="12">
    <location>
        <begin position="702"/>
        <end position="713"/>
    </location>
</feature>
<dbReference type="SUPFAM" id="SSF48019">
    <property type="entry name" value="post-AAA+ oligomerization domain-like"/>
    <property type="match status" value="1"/>
</dbReference>
<dbReference type="EC" id="2.7.7.7" evidence="2"/>
<evidence type="ECO:0000256" key="4">
    <source>
        <dbReference type="ARBA" id="ARBA00022695"/>
    </source>
</evidence>
<evidence type="ECO:0000256" key="11">
    <source>
        <dbReference type="ARBA" id="ARBA00049244"/>
    </source>
</evidence>
<keyword evidence="3 14" id="KW-0808">Transferase</keyword>
<keyword evidence="4 14" id="KW-0548">Nucleotidyltransferase</keyword>
<dbReference type="RefSeq" id="WP_123930181.1">
    <property type="nucleotide sequence ID" value="NZ_CP033896.1"/>
</dbReference>
<proteinExistence type="inferred from homology"/>
<evidence type="ECO:0000313" key="15">
    <source>
        <dbReference type="Proteomes" id="UP000269019"/>
    </source>
</evidence>
<accession>A0A3G6J9D4</accession>
<name>A0A3G6J9D4_9CORY</name>
<feature type="compositionally biased region" description="Polar residues" evidence="12">
    <location>
        <begin position="522"/>
        <end position="537"/>
    </location>
</feature>
<evidence type="ECO:0000256" key="5">
    <source>
        <dbReference type="ARBA" id="ARBA00022705"/>
    </source>
</evidence>
<protein>
    <recommendedName>
        <fullName evidence="2">DNA-directed DNA polymerase</fullName>
        <ecNumber evidence="2">2.7.7.7</ecNumber>
    </recommendedName>
</protein>
<keyword evidence="5" id="KW-0235">DNA replication</keyword>
<feature type="compositionally biased region" description="Basic and acidic residues" evidence="12">
    <location>
        <begin position="662"/>
        <end position="671"/>
    </location>
</feature>
<dbReference type="InterPro" id="IPR050238">
    <property type="entry name" value="DNA_Rep/Repair_Clamp_Loader"/>
</dbReference>
<dbReference type="InterPro" id="IPR012763">
    <property type="entry name" value="DNA_pol_III_sug/sutau_N"/>
</dbReference>
<dbReference type="GO" id="GO:0046872">
    <property type="term" value="F:metal ion binding"/>
    <property type="evidence" value="ECO:0007669"/>
    <property type="project" value="UniProtKB-KW"/>
</dbReference>
<sequence length="1207" mass="124414">MALYRKYRPATFAEVIGQEHVTGPLMNALNNGHVNHAYLFSGPRGCGKTSSARIMARSLNCAQGPTATPCGTCSSCVALAPGGPGNLDVTELDAASHNGVEDMRELRDRALYAPSESRYRVFIIDEAHMITAAGANALLKIVEEPPAHVVFIFATTEPEKVLGTIRSRTHHYPFRLLTPPDMRTLLSNTASAEGFTIDDDVYPLVIRAGGGSPRDSLSVLDQLLAGAPEGHLTYAMAVPLLGVTDQALIDAIIHALAEHNAAIAFQTIDQVIAAGHDPRRFVTDLLDRLRDLLIVRAVDDPFNQGLVDVPVSVQEQLRTQAAAFPAQTLSALATLVATELGSFRGATAPRLLLEILAARLLAIGNTPVTAPPNPGSQTSAAPQQPTQPAPHSTQPGVTADQEKGTSQPDMAVHSAAQAALAAARRASQRSAPGRGHTQPNSTAAQQPTQQPAPQPSQSAQQTVPSGSESQSSPQQHASQHTGQPQAPAPATTAPAPTGTTASDTAPAPRGAETTVPSEKGATDNTAQPAAADHSTSPQATQQQQDQAIAATVEEVVSLDDDDHIGADGKPAAATTPDEVKQRLEEHWETVKTLIADNDPVTGVLMQSVTVDRVTDEVIYLRHLTRPLARKLSQPEHLAHVEAALTTLTGTQHRVVCEVPKSPFDRGRREKTPSPGSEQHTEQPARNGNPASPPQIADSGRIAASTAVEATSTSPRPAPNTQSPSRSTTQPNQPAPQQPAPAQSPHQVASAQRATSTAAAADTATAPDATDWPEPAALGDGGLAAARQRQQAQSSVQSSAPEDAPQPSSAPPATPSDAAAIQKETDPTTASQPGQLADTVVPAADDAATAFRALSTDHAPDAGTQADTVQADTVQAETEQDPSNPTENSVVANNADNAAVEQSLPSQGQTDGQDLPAAQGQPHHAAASESSTFDDGIPLPEEPVDYFDAPPPFEDPQISGATPTVPHPPRAAAQGVDHPFRSGGHHTTTTTQQDTPHTATADEVSTPESSAAANPAAQPAASQPGSQQSSSAASTADQTTQPAAETTSPPATSVAAAAADDTQPKSELSAAVALADQVLNLAAAIPQVGDTAAGSSPQPAPSSTTPGSTYPGSNQAAAPADSASAAAPMTPPSPHPKPSAPFPVPSAIVTPAAENTEGSSATASDVLDEASEMEEMIEQAQNAGESDHRDSLEVAVDMVKEFFGGEVV</sequence>
<dbReference type="EMBL" id="CP033896">
    <property type="protein sequence ID" value="AZA14606.1"/>
    <property type="molecule type" value="Genomic_DNA"/>
</dbReference>
<dbReference type="NCBIfam" id="TIGR02397">
    <property type="entry name" value="dnaX_nterm"/>
    <property type="match status" value="1"/>
</dbReference>
<comment type="similarity">
    <text evidence="1">Belongs to the DnaX/STICHEL family.</text>
</comment>
<feature type="compositionally biased region" description="Low complexity" evidence="12">
    <location>
        <begin position="739"/>
        <end position="776"/>
    </location>
</feature>
<dbReference type="InterPro" id="IPR008921">
    <property type="entry name" value="DNA_pol3_clamp-load_cplx_C"/>
</dbReference>
<evidence type="ECO:0000256" key="7">
    <source>
        <dbReference type="ARBA" id="ARBA00022741"/>
    </source>
</evidence>
<dbReference type="InterPro" id="IPR003593">
    <property type="entry name" value="AAA+_ATPase"/>
</dbReference>
<dbReference type="GO" id="GO:0003677">
    <property type="term" value="F:DNA binding"/>
    <property type="evidence" value="ECO:0007669"/>
    <property type="project" value="InterPro"/>
</dbReference>
<reference evidence="14 15" key="1">
    <citation type="submission" date="2018-11" db="EMBL/GenBank/DDBJ databases">
        <authorList>
            <person name="Kleinhagauer T."/>
            <person name="Glaeser S.P."/>
            <person name="Spergser J."/>
            <person name="Ruckert C."/>
            <person name="Kaempfer P."/>
            <person name="Busse H.-J."/>
        </authorList>
    </citation>
    <scope>NUCLEOTIDE SEQUENCE [LARGE SCALE GENOMIC DNA]</scope>
    <source>
        <strain evidence="14 15">200CH</strain>
    </source>
</reference>
<feature type="compositionally biased region" description="Low complexity" evidence="12">
    <location>
        <begin position="915"/>
        <end position="926"/>
    </location>
</feature>
<feature type="compositionally biased region" description="Polar residues" evidence="12">
    <location>
        <begin position="673"/>
        <end position="689"/>
    </location>
</feature>
<gene>
    <name evidence="14" type="primary">dnaX2</name>
    <name evidence="14" type="ORF">CCHOA_11145</name>
</gene>
<feature type="compositionally biased region" description="Pro residues" evidence="12">
    <location>
        <begin position="1128"/>
        <end position="1143"/>
    </location>
</feature>
<dbReference type="InterPro" id="IPR045085">
    <property type="entry name" value="HLD_clamp_pol_III_gamma_tau"/>
</dbReference>
<keyword evidence="8" id="KW-0862">Zinc</keyword>
<dbReference type="Gene3D" id="1.20.272.10">
    <property type="match status" value="1"/>
</dbReference>
<dbReference type="GO" id="GO:0006261">
    <property type="term" value="P:DNA-templated DNA replication"/>
    <property type="evidence" value="ECO:0007669"/>
    <property type="project" value="TreeGrafter"/>
</dbReference>
<evidence type="ECO:0000256" key="1">
    <source>
        <dbReference type="ARBA" id="ARBA00006360"/>
    </source>
</evidence>
<feature type="compositionally biased region" description="Low complexity" evidence="12">
    <location>
        <begin position="985"/>
        <end position="1060"/>
    </location>
</feature>
<dbReference type="Proteomes" id="UP000269019">
    <property type="component" value="Chromosome"/>
</dbReference>
<dbReference type="Gene3D" id="1.10.8.60">
    <property type="match status" value="1"/>
</dbReference>
<feature type="compositionally biased region" description="Low complexity" evidence="12">
    <location>
        <begin position="376"/>
        <end position="395"/>
    </location>
</feature>
<feature type="compositionally biased region" description="Low complexity" evidence="12">
    <location>
        <begin position="836"/>
        <end position="849"/>
    </location>
</feature>